<keyword evidence="11" id="KW-1185">Reference proteome</keyword>
<keyword evidence="4 9" id="KW-0460">Magnesium</keyword>
<dbReference type="Gene3D" id="3.20.20.390">
    <property type="entry name" value="FMN-linked oxidoreductases"/>
    <property type="match status" value="1"/>
</dbReference>
<evidence type="ECO:0000256" key="6">
    <source>
        <dbReference type="ARBA" id="ARBA00023209"/>
    </source>
</evidence>
<sequence>MIYEHFLSAMNEGSKLLAILLDPDKVDDDALLETLGKINDSIVDFIFVGGSSVEDEATNSLVLKLRNLTTLPVVLFPGHYQQITAHADAILFLSLISGRNPEYLINQQVKAVPYIQKTALEVIPTGYILIDGGKETAVQKVSETNPMASNDIEKITQTAIAGMYMGNKLIYLEAGSGATTPVSTSVIRSVRNNIDVPLIVGGGIRSKEELLEAYKNGADLVVIGTAFEENIDFLTKFMKNEHIY</sequence>
<comment type="similarity">
    <text evidence="9">Belongs to the GGGP/HepGP synthase family. Group II subfamily.</text>
</comment>
<dbReference type="EC" id="2.5.1.41" evidence="9"/>
<dbReference type="InterPro" id="IPR039074">
    <property type="entry name" value="GGGP/HepGP_synthase_I"/>
</dbReference>
<keyword evidence="7 9" id="KW-1208">Phospholipid metabolism</keyword>
<evidence type="ECO:0000256" key="4">
    <source>
        <dbReference type="ARBA" id="ARBA00022842"/>
    </source>
</evidence>
<dbReference type="SUPFAM" id="SSF51395">
    <property type="entry name" value="FMN-linked oxidoreductases"/>
    <property type="match status" value="1"/>
</dbReference>
<gene>
    <name evidence="10" type="ORF">AABB81_13680</name>
</gene>
<accession>A0ABU9L3H7</accession>
<dbReference type="NCBIfam" id="NF003198">
    <property type="entry name" value="PRK04169.1-2"/>
    <property type="match status" value="1"/>
</dbReference>
<comment type="catalytic activity">
    <reaction evidence="8 9">
        <text>sn-glycerol 1-phosphate + (2E,6E,10E)-geranylgeranyl diphosphate = sn-3-O-(geranylgeranyl)glycerol 1-phosphate + diphosphate</text>
        <dbReference type="Rhea" id="RHEA:23404"/>
        <dbReference type="ChEBI" id="CHEBI:33019"/>
        <dbReference type="ChEBI" id="CHEBI:57677"/>
        <dbReference type="ChEBI" id="CHEBI:57685"/>
        <dbReference type="ChEBI" id="CHEBI:58756"/>
        <dbReference type="EC" id="2.5.1.41"/>
    </reaction>
</comment>
<dbReference type="EMBL" id="JBCDNA010000003">
    <property type="protein sequence ID" value="MEL4456954.1"/>
    <property type="molecule type" value="Genomic_DNA"/>
</dbReference>
<dbReference type="Proteomes" id="UP001474120">
    <property type="component" value="Unassembled WGS sequence"/>
</dbReference>
<organism evidence="10 11">
    <name type="scientific">Lutimonas vermicola</name>
    <dbReference type="NCBI Taxonomy" id="414288"/>
    <lineage>
        <taxon>Bacteria</taxon>
        <taxon>Pseudomonadati</taxon>
        <taxon>Bacteroidota</taxon>
        <taxon>Flavobacteriia</taxon>
        <taxon>Flavobacteriales</taxon>
        <taxon>Flavobacteriaceae</taxon>
        <taxon>Lutimonas</taxon>
    </lineage>
</organism>
<evidence type="ECO:0000256" key="9">
    <source>
        <dbReference type="HAMAP-Rule" id="MF_00112"/>
    </source>
</evidence>
<dbReference type="PANTHER" id="PTHR40029:SF2">
    <property type="entry name" value="HEPTAPRENYLGLYCERYL PHOSPHATE SYNTHASE"/>
    <property type="match status" value="1"/>
</dbReference>
<dbReference type="RefSeq" id="WP_342161118.1">
    <property type="nucleotide sequence ID" value="NZ_JBCDNA010000003.1"/>
</dbReference>
<evidence type="ECO:0000256" key="5">
    <source>
        <dbReference type="ARBA" id="ARBA00023098"/>
    </source>
</evidence>
<reference evidence="10 11" key="1">
    <citation type="submission" date="2024-04" db="EMBL/GenBank/DDBJ databases">
        <title>whole genome sequencing of Lutimonas vermicola strain IMCC1616.</title>
        <authorList>
            <person name="Bae S.S."/>
        </authorList>
    </citation>
    <scope>NUCLEOTIDE SEQUENCE [LARGE SCALE GENOMIC DNA]</scope>
    <source>
        <strain evidence="10 11">IMCC1616</strain>
    </source>
</reference>
<keyword evidence="6 9" id="KW-0594">Phospholipid biosynthesis</keyword>
<evidence type="ECO:0000256" key="8">
    <source>
        <dbReference type="ARBA" id="ARBA00047288"/>
    </source>
</evidence>
<proteinExistence type="inferred from homology"/>
<dbReference type="HAMAP" id="MF_00112">
    <property type="entry name" value="GGGP_HepGP_synthase"/>
    <property type="match status" value="1"/>
</dbReference>
<comment type="function">
    <text evidence="9">Prenyltransferase that catalyzes the transfer of the geranylgeranyl moiety of geranylgeranyl diphosphate (GGPP) to the C3 hydroxyl of sn-glycerol-1-phosphate (G1P).</text>
</comment>
<dbReference type="InterPro" id="IPR038597">
    <property type="entry name" value="GGGP/HepGP_synthase_sf"/>
</dbReference>
<comment type="caution">
    <text evidence="10">The sequence shown here is derived from an EMBL/GenBank/DDBJ whole genome shotgun (WGS) entry which is preliminary data.</text>
</comment>
<feature type="binding site" evidence="9">
    <location>
        <position position="22"/>
    </location>
    <ligand>
        <name>Mg(2+)</name>
        <dbReference type="ChEBI" id="CHEBI:18420"/>
    </ligand>
</feature>
<dbReference type="Pfam" id="PF01884">
    <property type="entry name" value="PcrB"/>
    <property type="match status" value="1"/>
</dbReference>
<comment type="cofactor">
    <cofactor evidence="9">
        <name>Mg(2+)</name>
        <dbReference type="ChEBI" id="CHEBI:18420"/>
    </cofactor>
</comment>
<protein>
    <recommendedName>
        <fullName evidence="9">Geranylgeranylglyceryl phosphate synthase</fullName>
        <shortName evidence="9">GGGP synthase</shortName>
        <shortName evidence="9">GGGPS</shortName>
        <ecNumber evidence="9">2.5.1.41</ecNumber>
    </recommendedName>
    <alternativeName>
        <fullName evidence="9">(S)-3-O-geranylgeranylglyceryl phosphate synthase</fullName>
    </alternativeName>
    <alternativeName>
        <fullName evidence="9">Phosphoglycerol geranylgeranyltransferase</fullName>
    </alternativeName>
</protein>
<dbReference type="InterPro" id="IPR008205">
    <property type="entry name" value="GGGP_HepGP_synthase"/>
</dbReference>
<dbReference type="NCBIfam" id="TIGR01768">
    <property type="entry name" value="GGGP-family"/>
    <property type="match status" value="1"/>
</dbReference>
<evidence type="ECO:0000256" key="1">
    <source>
        <dbReference type="ARBA" id="ARBA00022516"/>
    </source>
</evidence>
<feature type="binding site" evidence="9">
    <location>
        <begin position="202"/>
        <end position="203"/>
    </location>
    <ligand>
        <name>sn-glycerol 1-phosphate</name>
        <dbReference type="ChEBI" id="CHEBI:57685"/>
    </ligand>
</feature>
<comment type="caution">
    <text evidence="9">Lacks conserved residue(s) required for the propagation of feature annotation.</text>
</comment>
<keyword evidence="2 9" id="KW-0808">Transferase</keyword>
<name>A0ABU9L3H7_9FLAO</name>
<feature type="binding site" evidence="9">
    <location>
        <position position="51"/>
    </location>
    <ligand>
        <name>Mg(2+)</name>
        <dbReference type="ChEBI" id="CHEBI:18420"/>
    </ligand>
</feature>
<dbReference type="NCBIfam" id="TIGR01769">
    <property type="entry name" value="GGGP"/>
    <property type="match status" value="1"/>
</dbReference>
<evidence type="ECO:0000313" key="10">
    <source>
        <dbReference type="EMBL" id="MEL4456954.1"/>
    </source>
</evidence>
<evidence type="ECO:0000256" key="3">
    <source>
        <dbReference type="ARBA" id="ARBA00022723"/>
    </source>
</evidence>
<dbReference type="PANTHER" id="PTHR40029">
    <property type="match status" value="1"/>
</dbReference>
<feature type="binding site" evidence="9">
    <location>
        <begin position="224"/>
        <end position="225"/>
    </location>
    <ligand>
        <name>sn-glycerol 1-phosphate</name>
        <dbReference type="ChEBI" id="CHEBI:57685"/>
    </ligand>
</feature>
<keyword evidence="5 9" id="KW-0443">Lipid metabolism</keyword>
<feature type="binding site" evidence="9">
    <location>
        <begin position="171"/>
        <end position="177"/>
    </location>
    <ligand>
        <name>sn-glycerol 1-phosphate</name>
        <dbReference type="ChEBI" id="CHEBI:57685"/>
    </ligand>
</feature>
<evidence type="ECO:0000256" key="2">
    <source>
        <dbReference type="ARBA" id="ARBA00022679"/>
    </source>
</evidence>
<dbReference type="InterPro" id="IPR010946">
    <property type="entry name" value="GGGP_synth"/>
</dbReference>
<evidence type="ECO:0000256" key="7">
    <source>
        <dbReference type="ARBA" id="ARBA00023264"/>
    </source>
</evidence>
<keyword evidence="1 9" id="KW-0444">Lipid biosynthesis</keyword>
<keyword evidence="3 9" id="KW-0479">Metal-binding</keyword>
<evidence type="ECO:0000313" key="11">
    <source>
        <dbReference type="Proteomes" id="UP001474120"/>
    </source>
</evidence>